<dbReference type="Proteomes" id="UP000271098">
    <property type="component" value="Unassembled WGS sequence"/>
</dbReference>
<name>A0A183D845_9BILA</name>
<sequence length="91" mass="10476">MKDFQILVFTGDNVELFSRVAGALTSMILPDTYTVFHLSYEALCTQPWIGRDVACLIIADTAHLDDKCWNRLQHYFNNVVSLKFYEIKTAK</sequence>
<organism evidence="3">
    <name type="scientific">Gongylonema pulchrum</name>
    <dbReference type="NCBI Taxonomy" id="637853"/>
    <lineage>
        <taxon>Eukaryota</taxon>
        <taxon>Metazoa</taxon>
        <taxon>Ecdysozoa</taxon>
        <taxon>Nematoda</taxon>
        <taxon>Chromadorea</taxon>
        <taxon>Rhabditida</taxon>
        <taxon>Spirurina</taxon>
        <taxon>Spiruromorpha</taxon>
        <taxon>Spiruroidea</taxon>
        <taxon>Gongylonematidae</taxon>
        <taxon>Gongylonema</taxon>
    </lineage>
</organism>
<proteinExistence type="predicted"/>
<reference evidence="1 2" key="2">
    <citation type="submission" date="2018-11" db="EMBL/GenBank/DDBJ databases">
        <authorList>
            <consortium name="Pathogen Informatics"/>
        </authorList>
    </citation>
    <scope>NUCLEOTIDE SEQUENCE [LARGE SCALE GENOMIC DNA]</scope>
</reference>
<dbReference type="AlphaFoldDB" id="A0A183D845"/>
<protein>
    <submittedName>
        <fullName evidence="3">TIR domain-containing protein</fullName>
    </submittedName>
</protein>
<accession>A0A183D845</accession>
<keyword evidence="2" id="KW-1185">Reference proteome</keyword>
<gene>
    <name evidence="1" type="ORF">GPUH_LOCUS4886</name>
</gene>
<dbReference type="EMBL" id="UYRT01009681">
    <property type="protein sequence ID" value="VDK47881.1"/>
    <property type="molecule type" value="Genomic_DNA"/>
</dbReference>
<reference evidence="3" key="1">
    <citation type="submission" date="2016-06" db="UniProtKB">
        <authorList>
            <consortium name="WormBaseParasite"/>
        </authorList>
    </citation>
    <scope>IDENTIFICATION</scope>
</reference>
<dbReference type="WBParaSite" id="GPUH_0000489301-mRNA-1">
    <property type="protein sequence ID" value="GPUH_0000489301-mRNA-1"/>
    <property type="gene ID" value="GPUH_0000489301"/>
</dbReference>
<evidence type="ECO:0000313" key="2">
    <source>
        <dbReference type="Proteomes" id="UP000271098"/>
    </source>
</evidence>
<evidence type="ECO:0000313" key="3">
    <source>
        <dbReference type="WBParaSite" id="GPUH_0000489301-mRNA-1"/>
    </source>
</evidence>
<dbReference type="OrthoDB" id="5838899at2759"/>
<evidence type="ECO:0000313" key="1">
    <source>
        <dbReference type="EMBL" id="VDK47881.1"/>
    </source>
</evidence>